<dbReference type="EMBL" id="KV427607">
    <property type="protein sequence ID" value="KZT11367.1"/>
    <property type="molecule type" value="Genomic_DNA"/>
</dbReference>
<name>A0A165H7V9_9APHY</name>
<dbReference type="STRING" id="1314785.A0A165H7V9"/>
<feature type="compositionally biased region" description="Polar residues" evidence="1">
    <location>
        <begin position="180"/>
        <end position="196"/>
    </location>
</feature>
<dbReference type="GeneID" id="63824876"/>
<feature type="region of interest" description="Disordered" evidence="1">
    <location>
        <begin position="647"/>
        <end position="992"/>
    </location>
</feature>
<feature type="compositionally biased region" description="Basic and acidic residues" evidence="1">
    <location>
        <begin position="1042"/>
        <end position="1057"/>
    </location>
</feature>
<dbReference type="AlphaFoldDB" id="A0A165H7V9"/>
<feature type="region of interest" description="Disordered" evidence="1">
    <location>
        <begin position="1026"/>
        <end position="1125"/>
    </location>
</feature>
<feature type="compositionally biased region" description="Pro residues" evidence="1">
    <location>
        <begin position="481"/>
        <end position="491"/>
    </location>
</feature>
<feature type="region of interest" description="Disordered" evidence="1">
    <location>
        <begin position="301"/>
        <end position="341"/>
    </location>
</feature>
<feature type="region of interest" description="Disordered" evidence="1">
    <location>
        <begin position="180"/>
        <end position="201"/>
    </location>
</feature>
<feature type="region of interest" description="Disordered" evidence="1">
    <location>
        <begin position="1215"/>
        <end position="1240"/>
    </location>
</feature>
<feature type="compositionally biased region" description="Low complexity" evidence="1">
    <location>
        <begin position="1217"/>
        <end position="1230"/>
    </location>
</feature>
<gene>
    <name evidence="2" type="ORF">LAESUDRAFT_720592</name>
</gene>
<feature type="compositionally biased region" description="Basic and acidic residues" evidence="1">
    <location>
        <begin position="1115"/>
        <end position="1125"/>
    </location>
</feature>
<feature type="compositionally biased region" description="Polar residues" evidence="1">
    <location>
        <begin position="647"/>
        <end position="659"/>
    </location>
</feature>
<feature type="region of interest" description="Disordered" evidence="1">
    <location>
        <begin position="449"/>
        <end position="497"/>
    </location>
</feature>
<feature type="region of interest" description="Disordered" evidence="1">
    <location>
        <begin position="1"/>
        <end position="99"/>
    </location>
</feature>
<feature type="compositionally biased region" description="Polar residues" evidence="1">
    <location>
        <begin position="883"/>
        <end position="900"/>
    </location>
</feature>
<dbReference type="RefSeq" id="XP_040769107.1">
    <property type="nucleotide sequence ID" value="XM_040907847.1"/>
</dbReference>
<proteinExistence type="predicted"/>
<keyword evidence="3" id="KW-1185">Reference proteome</keyword>
<evidence type="ECO:0000313" key="3">
    <source>
        <dbReference type="Proteomes" id="UP000076871"/>
    </source>
</evidence>
<evidence type="ECO:0000256" key="1">
    <source>
        <dbReference type="SAM" id="MobiDB-lite"/>
    </source>
</evidence>
<sequence>MSEDVLLDFGGMHSPHSTSSDDSDAVNTESARVYFGPLQSPERKYAGLQFDTPVKRLVDPSSAPDTTPERLEEEIQPAMESGESEPLPTNDDPLPDEPSIALVSKILQAHSNPSPPPSLPPVQAELDLLVDVFDSPANGATMLLSHSPPHIEEQMNPYADISQPDLIVFDTSFSAVSALPRQNQPSLPVHSTSPSTRDLAPHATNVDDLLSISPQPVQTVPLRDVEPDDAAPSAAGESRSSVGEEVQMADIIDFNVVSISPEPLQNPPIPEPDVEPVVASVPSMEEEAQVADAIKGGSVELEKPGPILEQPAEPQPEPRTPVRRSTRPQQSITPDKASLLTSDRVAGMDQAGPFNTPLLLTTPVALRIKKKNQTGDALPGVDVNVVKASEEQAPTVLSSPERNTRAVQLSKAHHELGSSSRAPAGLLDQLLPTALQARDQRADHTVIEDQALMSELTRPTSMPPNPRTPPRASALDIHHPPSAPPSTPPRPADLNRTPARRVPISQAVAQGTFSPRKRPLRFSKSSDFDVDVSASGGATSTPVFRRPDLNDPNRSPAKRVPVLRARPQHEQPVGRRELPHVSQNKGKAPFRPASPLGASFKDRARSCSVEPRPSATVRVRSGSAEPLRPQTLAALARRDGLVATSSVLVPDNGQTGSSSQERKARAVLPFPVVASSGRIPPTVPEEDEDPDLQPQKPQANLRQPSAGAGSKIPRPGVKPYARPKLTPPGIQTKPRITPRRATGASTAKTASSMGPHALHSQRVVQVGSSSSSEEDNPRTAPRTPERPASRSLTNAASMENPVLNSLKRKRDGPSVASPPGAQPIVLIDKVVPRMLSQSRKAGTNSTLGASKQAHHKQTGIQKPQAPIMMRKVPDWKRPVATKSPANDGNSKPSENHSPTESIADEHSSARPARVGMLHGPSDEVSRSGALLHGNATHSPPSAIDEDISPSDRRRSSRSRRTSADAKSDVAAPGTAAVRSRAPRRKPTIPAEPAAFVGMSALALKTLTGLNTKKNEQHVAIIQTEVVRKEGKRPESPTTKVRTTLERQKQLKAQERRERAQRRALRLSGDGGSAETVPHEESDINGSSAIDVDEDDIPSKHRRGPGDEEDYVTPPRAEHQSKRQKLEDVIEPKEDKRVKWDRGLAKTVYLDDSPLKPRKPKVDVTRRGCLAQTAKTMRLDILGNVLDADTPLPTLVREEIIIKKFVYDDDEEAELLETDNAASSSTSTAKPSKTRSKKSKS</sequence>
<evidence type="ECO:0000313" key="2">
    <source>
        <dbReference type="EMBL" id="KZT11367.1"/>
    </source>
</evidence>
<dbReference type="InParanoid" id="A0A165H7V9"/>
<reference evidence="2 3" key="1">
    <citation type="journal article" date="2016" name="Mol. Biol. Evol.">
        <title>Comparative Genomics of Early-Diverging Mushroom-Forming Fungi Provides Insights into the Origins of Lignocellulose Decay Capabilities.</title>
        <authorList>
            <person name="Nagy L.G."/>
            <person name="Riley R."/>
            <person name="Tritt A."/>
            <person name="Adam C."/>
            <person name="Daum C."/>
            <person name="Floudas D."/>
            <person name="Sun H."/>
            <person name="Yadav J.S."/>
            <person name="Pangilinan J."/>
            <person name="Larsson K.H."/>
            <person name="Matsuura K."/>
            <person name="Barry K."/>
            <person name="Labutti K."/>
            <person name="Kuo R."/>
            <person name="Ohm R.A."/>
            <person name="Bhattacharya S.S."/>
            <person name="Shirouzu T."/>
            <person name="Yoshinaga Y."/>
            <person name="Martin F.M."/>
            <person name="Grigoriev I.V."/>
            <person name="Hibbett D.S."/>
        </authorList>
    </citation>
    <scope>NUCLEOTIDE SEQUENCE [LARGE SCALE GENOMIC DNA]</scope>
    <source>
        <strain evidence="2 3">93-53</strain>
    </source>
</reference>
<protein>
    <submittedName>
        <fullName evidence="2">Uncharacterized protein</fullName>
    </submittedName>
</protein>
<feature type="compositionally biased region" description="Polar residues" evidence="1">
    <location>
        <begin position="835"/>
        <end position="849"/>
    </location>
</feature>
<feature type="region of interest" description="Disordered" evidence="1">
    <location>
        <begin position="222"/>
        <end position="244"/>
    </location>
</feature>
<organism evidence="2 3">
    <name type="scientific">Laetiporus sulphureus 93-53</name>
    <dbReference type="NCBI Taxonomy" id="1314785"/>
    <lineage>
        <taxon>Eukaryota</taxon>
        <taxon>Fungi</taxon>
        <taxon>Dikarya</taxon>
        <taxon>Basidiomycota</taxon>
        <taxon>Agaricomycotina</taxon>
        <taxon>Agaricomycetes</taxon>
        <taxon>Polyporales</taxon>
        <taxon>Laetiporus</taxon>
    </lineage>
</organism>
<feature type="region of interest" description="Disordered" evidence="1">
    <location>
        <begin position="527"/>
        <end position="625"/>
    </location>
</feature>
<feature type="compositionally biased region" description="Low complexity" evidence="1">
    <location>
        <begin position="741"/>
        <end position="752"/>
    </location>
</feature>
<feature type="compositionally biased region" description="Basic residues" evidence="1">
    <location>
        <begin position="1231"/>
        <end position="1240"/>
    </location>
</feature>
<accession>A0A165H7V9</accession>
<dbReference type="OrthoDB" id="2148418at2759"/>
<dbReference type="Proteomes" id="UP000076871">
    <property type="component" value="Unassembled WGS sequence"/>
</dbReference>
<feature type="compositionally biased region" description="Basic and acidic residues" evidence="1">
    <location>
        <begin position="567"/>
        <end position="579"/>
    </location>
</feature>